<keyword evidence="6" id="KW-0227">DNA damage</keyword>
<sequence length="184" mass="19047">MTVRFTVFGTALGAGGLAWRSAPSATAVVVRSLLPERDAERVRATFATDLPGAVEDDPPAEVTSVIERVAALFRGEPVDLSAVPLDLAAVPAFPRRVYEVVLAVPAGRTVTYGEVAARLGEPGAARAVGRALGANRFAPIVPCHRVLAANGGLGGFSAPGGVATKQRLLALERARAEQPGLFEL</sequence>
<dbReference type="RefSeq" id="WP_081193844.1">
    <property type="nucleotide sequence ID" value="NZ_MWIH01000007.1"/>
</dbReference>
<dbReference type="PANTHER" id="PTHR10815:SF5">
    <property type="entry name" value="METHYLATED-DNA--PROTEIN-CYSTEINE METHYLTRANSFERASE"/>
    <property type="match status" value="1"/>
</dbReference>
<evidence type="ECO:0000313" key="11">
    <source>
        <dbReference type="Proteomes" id="UP000192591"/>
    </source>
</evidence>
<comment type="caution">
    <text evidence="10">The sequence shown here is derived from an EMBL/GenBank/DDBJ whole genome shotgun (WGS) entry which is preliminary data.</text>
</comment>
<name>A0A1V8ZZV5_SACPI</name>
<dbReference type="NCBIfam" id="TIGR00589">
    <property type="entry name" value="ogt"/>
    <property type="match status" value="1"/>
</dbReference>
<evidence type="ECO:0000256" key="8">
    <source>
        <dbReference type="ARBA" id="ARBA00049348"/>
    </source>
</evidence>
<feature type="domain" description="Methylated-DNA-[protein]-cysteine S-methyltransferase DNA binding" evidence="9">
    <location>
        <begin position="93"/>
        <end position="173"/>
    </location>
</feature>
<evidence type="ECO:0000256" key="3">
    <source>
        <dbReference type="ARBA" id="ARBA00011918"/>
    </source>
</evidence>
<dbReference type="GO" id="GO:0006281">
    <property type="term" value="P:DNA repair"/>
    <property type="evidence" value="ECO:0007669"/>
    <property type="project" value="UniProtKB-KW"/>
</dbReference>
<dbReference type="AlphaFoldDB" id="A0A1V8ZZV5"/>
<keyword evidence="4 10" id="KW-0489">Methyltransferase</keyword>
<dbReference type="GO" id="GO:0032259">
    <property type="term" value="P:methylation"/>
    <property type="evidence" value="ECO:0007669"/>
    <property type="project" value="UniProtKB-KW"/>
</dbReference>
<dbReference type="Proteomes" id="UP000192591">
    <property type="component" value="Unassembled WGS sequence"/>
</dbReference>
<reference evidence="10 11" key="1">
    <citation type="submission" date="2017-02" db="EMBL/GenBank/DDBJ databases">
        <title>Draft genome of Saccharomonospora sp. 154.</title>
        <authorList>
            <person name="Alonso-Carmona G.S."/>
            <person name="De La Haba R."/>
            <person name="Vera-Gargallo B."/>
            <person name="Sandoval-Trujillo A.H."/>
            <person name="Ramirez-Duran N."/>
            <person name="Ventosa A."/>
        </authorList>
    </citation>
    <scope>NUCLEOTIDE SEQUENCE [LARGE SCALE GENOMIC DNA]</scope>
    <source>
        <strain evidence="10 11">LRS4.154</strain>
    </source>
</reference>
<comment type="similarity">
    <text evidence="2">Belongs to the MGMT family.</text>
</comment>
<dbReference type="InterPro" id="IPR001497">
    <property type="entry name" value="MethylDNA_cys_MeTrfase_AS"/>
</dbReference>
<evidence type="ECO:0000259" key="9">
    <source>
        <dbReference type="Pfam" id="PF01035"/>
    </source>
</evidence>
<keyword evidence="7" id="KW-0234">DNA repair</keyword>
<evidence type="ECO:0000256" key="4">
    <source>
        <dbReference type="ARBA" id="ARBA00022603"/>
    </source>
</evidence>
<dbReference type="PROSITE" id="PS00374">
    <property type="entry name" value="MGMT"/>
    <property type="match status" value="1"/>
</dbReference>
<dbReference type="EC" id="2.1.1.63" evidence="3"/>
<evidence type="ECO:0000256" key="6">
    <source>
        <dbReference type="ARBA" id="ARBA00022763"/>
    </source>
</evidence>
<dbReference type="Gene3D" id="1.10.10.10">
    <property type="entry name" value="Winged helix-like DNA-binding domain superfamily/Winged helix DNA-binding domain"/>
    <property type="match status" value="1"/>
</dbReference>
<evidence type="ECO:0000256" key="2">
    <source>
        <dbReference type="ARBA" id="ARBA00008711"/>
    </source>
</evidence>
<dbReference type="EMBL" id="MWIH01000007">
    <property type="protein sequence ID" value="OQO90328.1"/>
    <property type="molecule type" value="Genomic_DNA"/>
</dbReference>
<dbReference type="Pfam" id="PF01035">
    <property type="entry name" value="DNA_binding_1"/>
    <property type="match status" value="1"/>
</dbReference>
<dbReference type="FunFam" id="1.10.10.10:FF:000214">
    <property type="entry name" value="Methylated-DNA--protein-cysteine methyltransferase"/>
    <property type="match status" value="1"/>
</dbReference>
<accession>A0A1V8ZZV5</accession>
<evidence type="ECO:0000256" key="1">
    <source>
        <dbReference type="ARBA" id="ARBA00001286"/>
    </source>
</evidence>
<dbReference type="InterPro" id="IPR014048">
    <property type="entry name" value="MethylDNA_cys_MeTrfase_DNA-bd"/>
</dbReference>
<dbReference type="STRING" id="1962155.B1813_18080"/>
<protein>
    <recommendedName>
        <fullName evidence="3">methylated-DNA--[protein]-cysteine S-methyltransferase</fullName>
        <ecNumber evidence="3">2.1.1.63</ecNumber>
    </recommendedName>
</protein>
<dbReference type="CDD" id="cd06445">
    <property type="entry name" value="ATase"/>
    <property type="match status" value="1"/>
</dbReference>
<keyword evidence="11" id="KW-1185">Reference proteome</keyword>
<comment type="catalytic activity">
    <reaction evidence="1">
        <text>a 4-O-methyl-thymidine in DNA + L-cysteinyl-[protein] = a thymidine in DNA + S-methyl-L-cysteinyl-[protein]</text>
        <dbReference type="Rhea" id="RHEA:53428"/>
        <dbReference type="Rhea" id="RHEA-COMP:10131"/>
        <dbReference type="Rhea" id="RHEA-COMP:10132"/>
        <dbReference type="Rhea" id="RHEA-COMP:13555"/>
        <dbReference type="Rhea" id="RHEA-COMP:13556"/>
        <dbReference type="ChEBI" id="CHEBI:29950"/>
        <dbReference type="ChEBI" id="CHEBI:82612"/>
        <dbReference type="ChEBI" id="CHEBI:137386"/>
        <dbReference type="ChEBI" id="CHEBI:137387"/>
        <dbReference type="EC" id="2.1.1.63"/>
    </reaction>
</comment>
<dbReference type="GO" id="GO:0003908">
    <property type="term" value="F:methylated-DNA-[protein]-cysteine S-methyltransferase activity"/>
    <property type="evidence" value="ECO:0007669"/>
    <property type="project" value="UniProtKB-EC"/>
</dbReference>
<dbReference type="InterPro" id="IPR036388">
    <property type="entry name" value="WH-like_DNA-bd_sf"/>
</dbReference>
<evidence type="ECO:0000256" key="5">
    <source>
        <dbReference type="ARBA" id="ARBA00022679"/>
    </source>
</evidence>
<evidence type="ECO:0000313" key="10">
    <source>
        <dbReference type="EMBL" id="OQO90328.1"/>
    </source>
</evidence>
<dbReference type="SUPFAM" id="SSF46767">
    <property type="entry name" value="Methylated DNA-protein cysteine methyltransferase, C-terminal domain"/>
    <property type="match status" value="1"/>
</dbReference>
<dbReference type="InterPro" id="IPR036217">
    <property type="entry name" value="MethylDNA_cys_MeTrfase_DNAb"/>
</dbReference>
<keyword evidence="5 10" id="KW-0808">Transferase</keyword>
<comment type="catalytic activity">
    <reaction evidence="8">
        <text>a 6-O-methyl-2'-deoxyguanosine in DNA + L-cysteinyl-[protein] = S-methyl-L-cysteinyl-[protein] + a 2'-deoxyguanosine in DNA</text>
        <dbReference type="Rhea" id="RHEA:24000"/>
        <dbReference type="Rhea" id="RHEA-COMP:10131"/>
        <dbReference type="Rhea" id="RHEA-COMP:10132"/>
        <dbReference type="Rhea" id="RHEA-COMP:11367"/>
        <dbReference type="Rhea" id="RHEA-COMP:11368"/>
        <dbReference type="ChEBI" id="CHEBI:29950"/>
        <dbReference type="ChEBI" id="CHEBI:82612"/>
        <dbReference type="ChEBI" id="CHEBI:85445"/>
        <dbReference type="ChEBI" id="CHEBI:85448"/>
        <dbReference type="EC" id="2.1.1.63"/>
    </reaction>
</comment>
<evidence type="ECO:0000256" key="7">
    <source>
        <dbReference type="ARBA" id="ARBA00023204"/>
    </source>
</evidence>
<proteinExistence type="inferred from homology"/>
<gene>
    <name evidence="10" type="ORF">B1813_18080</name>
</gene>
<organism evidence="10 11">
    <name type="scientific">Saccharomonospora piscinae</name>
    <dbReference type="NCBI Taxonomy" id="687388"/>
    <lineage>
        <taxon>Bacteria</taxon>
        <taxon>Bacillati</taxon>
        <taxon>Actinomycetota</taxon>
        <taxon>Actinomycetes</taxon>
        <taxon>Pseudonocardiales</taxon>
        <taxon>Pseudonocardiaceae</taxon>
        <taxon>Saccharomonospora</taxon>
    </lineage>
</organism>
<dbReference type="PANTHER" id="PTHR10815">
    <property type="entry name" value="METHYLATED-DNA--PROTEIN-CYSTEINE METHYLTRANSFERASE"/>
    <property type="match status" value="1"/>
</dbReference>